<feature type="domain" description="PORR" evidence="2">
    <location>
        <begin position="31"/>
        <end position="358"/>
    </location>
</feature>
<feature type="compositionally biased region" description="Basic residues" evidence="1">
    <location>
        <begin position="432"/>
        <end position="447"/>
    </location>
</feature>
<dbReference type="InterPro" id="IPR045040">
    <property type="entry name" value="PORR_fam"/>
</dbReference>
<gene>
    <name evidence="3" type="ORF">Goari_010952</name>
</gene>
<evidence type="ECO:0000313" key="3">
    <source>
        <dbReference type="EMBL" id="MBA0679163.1"/>
    </source>
</evidence>
<name>A0A7J8WW31_GOSAI</name>
<dbReference type="PANTHER" id="PTHR31476">
    <property type="entry name" value="PROTEIN WHAT'S THIS FACTOR 1 HOMOLOG, CHLOROPLASTIC"/>
    <property type="match status" value="1"/>
</dbReference>
<evidence type="ECO:0000256" key="1">
    <source>
        <dbReference type="SAM" id="MobiDB-lite"/>
    </source>
</evidence>
<feature type="compositionally biased region" description="Basic residues" evidence="1">
    <location>
        <begin position="483"/>
        <end position="493"/>
    </location>
</feature>
<dbReference type="PANTHER" id="PTHR31476:SF16">
    <property type="entry name" value="F14O23.23 PROTEIN"/>
    <property type="match status" value="1"/>
</dbReference>
<dbReference type="EMBL" id="JABFAA010000004">
    <property type="protein sequence ID" value="MBA0679163.1"/>
    <property type="molecule type" value="Genomic_DNA"/>
</dbReference>
<keyword evidence="4" id="KW-1185">Reference proteome</keyword>
<protein>
    <recommendedName>
        <fullName evidence="2">PORR domain-containing protein</fullName>
    </recommendedName>
</protein>
<dbReference type="GO" id="GO:0003723">
    <property type="term" value="F:RNA binding"/>
    <property type="evidence" value="ECO:0007669"/>
    <property type="project" value="InterPro"/>
</dbReference>
<organism evidence="3 4">
    <name type="scientific">Gossypium aridum</name>
    <name type="common">American cotton</name>
    <name type="synonym">Erioxylum aridum</name>
    <dbReference type="NCBI Taxonomy" id="34290"/>
    <lineage>
        <taxon>Eukaryota</taxon>
        <taxon>Viridiplantae</taxon>
        <taxon>Streptophyta</taxon>
        <taxon>Embryophyta</taxon>
        <taxon>Tracheophyta</taxon>
        <taxon>Spermatophyta</taxon>
        <taxon>Magnoliopsida</taxon>
        <taxon>eudicotyledons</taxon>
        <taxon>Gunneridae</taxon>
        <taxon>Pentapetalae</taxon>
        <taxon>rosids</taxon>
        <taxon>malvids</taxon>
        <taxon>Malvales</taxon>
        <taxon>Malvaceae</taxon>
        <taxon>Malvoideae</taxon>
        <taxon>Gossypium</taxon>
    </lineage>
</organism>
<evidence type="ECO:0000259" key="2">
    <source>
        <dbReference type="Pfam" id="PF11955"/>
    </source>
</evidence>
<accession>A0A7J8WW31</accession>
<evidence type="ECO:0000313" key="4">
    <source>
        <dbReference type="Proteomes" id="UP000593577"/>
    </source>
</evidence>
<reference evidence="3 4" key="1">
    <citation type="journal article" date="2019" name="Genome Biol. Evol.">
        <title>Insights into the evolution of the New World diploid cottons (Gossypium, subgenus Houzingenia) based on genome sequencing.</title>
        <authorList>
            <person name="Grover C.E."/>
            <person name="Arick M.A. 2nd"/>
            <person name="Thrash A."/>
            <person name="Conover J.L."/>
            <person name="Sanders W.S."/>
            <person name="Peterson D.G."/>
            <person name="Frelichowski J.E."/>
            <person name="Scheffler J.A."/>
            <person name="Scheffler B.E."/>
            <person name="Wendel J.F."/>
        </authorList>
    </citation>
    <scope>NUCLEOTIDE SEQUENCE [LARGE SCALE GENOMIC DNA]</scope>
    <source>
        <strain evidence="3">185</strain>
        <tissue evidence="3">Leaf</tissue>
    </source>
</reference>
<dbReference type="Proteomes" id="UP000593577">
    <property type="component" value="Unassembled WGS sequence"/>
</dbReference>
<sequence length="595" mass="67732">MKFPNHVIHRRHRGSRTFMEGAAATTAIKFVRDRGLDHAVEREKNLRPLLNVKNLIKSEPSKSLPISIIAQNKDSLKIPSRPIEFIRKYPSVFHEFLPGGIGIHPHIKLTQEVLDIDADEHLVYESDSYRQSVADRLLKLLMISRMNKIPINILDKLKWDLGLPQNYLKTLVPDFPDCFRVVGSNESGQLELVCWSDESAVSILEKKAMEGGSGYSKGMPLAFPVKFSKGFEMDKKLKKWWDDWQKLLYVSPYENAPHLSPKTDESDKWAAAVLHEILNLFVANKAERDDVLCIGEYLGIRSRFKRVLLHHPHIFYLSSKIGTYTVVLKEAYKRGLLIENNPLMNIRNQYLHLMHTVKEHGKDISMSSGTNQEKKAASNASKKEAGDDDSEEENNGVSVTFSGSETKNGDSDEEEDRFKGGWRGSREAGAVSRRRATTTTRSKRKNGNLKTHLGDGEGERAMGRRHSRTKPKVPQPLNASTNVHRRSQQRSSKKVGQNDQFEPQRKAFCWNSNEFNDGREVNVFILLRRWWLMGEMARAWPYLPGTDCIRLAGMVVYRFSAGIEHIASASRLCYAPSHQANGSKRQNWLCNLTPS</sequence>
<dbReference type="Pfam" id="PF11955">
    <property type="entry name" value="PORR"/>
    <property type="match status" value="1"/>
</dbReference>
<feature type="compositionally biased region" description="Basic and acidic residues" evidence="1">
    <location>
        <begin position="452"/>
        <end position="462"/>
    </location>
</feature>
<feature type="compositionally biased region" description="Basic and acidic residues" evidence="1">
    <location>
        <begin position="372"/>
        <end position="385"/>
    </location>
</feature>
<dbReference type="InterPro" id="IPR021099">
    <property type="entry name" value="PORR_domain"/>
</dbReference>
<feature type="compositionally biased region" description="Polar residues" evidence="1">
    <location>
        <begin position="395"/>
        <end position="406"/>
    </location>
</feature>
<dbReference type="AlphaFoldDB" id="A0A7J8WW31"/>
<comment type="caution">
    <text evidence="3">The sequence shown here is derived from an EMBL/GenBank/DDBJ whole genome shotgun (WGS) entry which is preliminary data.</text>
</comment>
<proteinExistence type="predicted"/>
<feature type="region of interest" description="Disordered" evidence="1">
    <location>
        <begin position="363"/>
        <end position="500"/>
    </location>
</feature>